<keyword evidence="3" id="KW-1185">Reference proteome</keyword>
<accession>J3KV17</accession>
<feature type="compositionally biased region" description="Basic and acidic residues" evidence="1">
    <location>
        <begin position="143"/>
        <end position="156"/>
    </location>
</feature>
<organism evidence="2">
    <name type="scientific">Oryza brachyantha</name>
    <name type="common">malo sina</name>
    <dbReference type="NCBI Taxonomy" id="4533"/>
    <lineage>
        <taxon>Eukaryota</taxon>
        <taxon>Viridiplantae</taxon>
        <taxon>Streptophyta</taxon>
        <taxon>Embryophyta</taxon>
        <taxon>Tracheophyta</taxon>
        <taxon>Spermatophyta</taxon>
        <taxon>Magnoliopsida</taxon>
        <taxon>Liliopsida</taxon>
        <taxon>Poales</taxon>
        <taxon>Poaceae</taxon>
        <taxon>BOP clade</taxon>
        <taxon>Oryzoideae</taxon>
        <taxon>Oryzeae</taxon>
        <taxon>Oryzinae</taxon>
        <taxon>Oryza</taxon>
    </lineage>
</organism>
<dbReference type="PROSITE" id="PS51257">
    <property type="entry name" value="PROKAR_LIPOPROTEIN"/>
    <property type="match status" value="1"/>
</dbReference>
<sequence>MSRRGDVPSEHQRRPVWMAAGGGVACCLATTGVGGGADRVGGGGSTPGDDRRRRWRESRLSSSGAARFSPRCSASPSPPSLLAPLSVARLLLPPARSGDGRVGSTSYQRRSAGGIGSGGCRRWVKEAGDLEPAEATTAVRRRRGDDERSASESKCG</sequence>
<feature type="compositionally biased region" description="Low complexity" evidence="1">
    <location>
        <begin position="60"/>
        <end position="75"/>
    </location>
</feature>
<proteinExistence type="predicted"/>
<feature type="region of interest" description="Disordered" evidence="1">
    <location>
        <begin position="32"/>
        <end position="80"/>
    </location>
</feature>
<feature type="region of interest" description="Disordered" evidence="1">
    <location>
        <begin position="94"/>
        <end position="156"/>
    </location>
</feature>
<dbReference type="AlphaFoldDB" id="J3KV17"/>
<dbReference type="Gramene" id="OB0098G10030.1">
    <property type="protein sequence ID" value="OB0098G10030.1"/>
    <property type="gene ID" value="OB0098G10030"/>
</dbReference>
<feature type="compositionally biased region" description="Gly residues" evidence="1">
    <location>
        <begin position="32"/>
        <end position="46"/>
    </location>
</feature>
<protein>
    <submittedName>
        <fullName evidence="2">Uncharacterized protein</fullName>
    </submittedName>
</protein>
<name>J3KV17_ORYBR</name>
<dbReference type="HOGENOM" id="CLU_1689443_0_0_1"/>
<evidence type="ECO:0000313" key="2">
    <source>
        <dbReference type="EnsemblPlants" id="OB0098G10030.1"/>
    </source>
</evidence>
<evidence type="ECO:0000256" key="1">
    <source>
        <dbReference type="SAM" id="MobiDB-lite"/>
    </source>
</evidence>
<reference evidence="2" key="1">
    <citation type="submission" date="2015-06" db="UniProtKB">
        <authorList>
            <consortium name="EnsemblPlants"/>
        </authorList>
    </citation>
    <scope>IDENTIFICATION</scope>
</reference>
<dbReference type="EnsemblPlants" id="OB0098G10030.1">
    <property type="protein sequence ID" value="OB0098G10030.1"/>
    <property type="gene ID" value="OB0098G10030"/>
</dbReference>
<evidence type="ECO:0000313" key="3">
    <source>
        <dbReference type="Proteomes" id="UP000006038"/>
    </source>
</evidence>
<dbReference type="Proteomes" id="UP000006038">
    <property type="component" value="Unassembled WGS sequence"/>
</dbReference>